<dbReference type="EMBL" id="CAJNOT010000752">
    <property type="protein sequence ID" value="CAF1072245.1"/>
    <property type="molecule type" value="Genomic_DNA"/>
</dbReference>
<keyword evidence="1" id="KW-1133">Transmembrane helix</keyword>
<comment type="caution">
    <text evidence="2">The sequence shown here is derived from an EMBL/GenBank/DDBJ whole genome shotgun (WGS) entry which is preliminary data.</text>
</comment>
<dbReference type="EMBL" id="CAJOBD010014315">
    <property type="protein sequence ID" value="CAF4198832.1"/>
    <property type="molecule type" value="Genomic_DNA"/>
</dbReference>
<dbReference type="Proteomes" id="UP000663864">
    <property type="component" value="Unassembled WGS sequence"/>
</dbReference>
<proteinExistence type="predicted"/>
<feature type="transmembrane region" description="Helical" evidence="1">
    <location>
        <begin position="38"/>
        <end position="58"/>
    </location>
</feature>
<keyword evidence="1" id="KW-0472">Membrane</keyword>
<dbReference type="AlphaFoldDB" id="A0A814LYT9"/>
<evidence type="ECO:0000313" key="2">
    <source>
        <dbReference type="EMBL" id="CAF1072245.1"/>
    </source>
</evidence>
<protein>
    <submittedName>
        <fullName evidence="2">Uncharacterized protein</fullName>
    </submittedName>
</protein>
<sequence>MAGSLINHIWQNFLELNLYKKASSDAQTIPKERLATRIYVCTLFGFFLAITIVAAFVVRTIEKIEYSPSHIKFSELVHNFPNTLHCPCSEFGIPYDTFVTTRADFHQVCSSEFVQQTWIDLIFTNESISFWSIDDFRVTLSFFWQVIASFCVMSNKTWNDVMTSFGASHILSPTAVVEEVVRSQAEIALNKQVALAQATLARNLLAIQRMISGNEIMSGLATNFYVGYSSLNLDTWDSPRAWPRMFNDCSCLNIEGCPRPATLYNSSGHLVTVPGMIIDCLIVDATLASTLECYYDQACLSLLHQSLTIAAKPLSNSSNRHFSMHSTVQMLLNELMIDEITSVIRFDLFYSQCHPAYCSYSYTSRFNVIFIVTTIAGIFGGLSFVLRLIAPFIASVILRRKNRVLSHNSALDTMPSQQNRRKLNSVLRSVLENSLREKEFIKD</sequence>
<evidence type="ECO:0000313" key="3">
    <source>
        <dbReference type="EMBL" id="CAF4198832.1"/>
    </source>
</evidence>
<feature type="transmembrane region" description="Helical" evidence="1">
    <location>
        <begin position="368"/>
        <end position="398"/>
    </location>
</feature>
<evidence type="ECO:0000313" key="4">
    <source>
        <dbReference type="Proteomes" id="UP000663864"/>
    </source>
</evidence>
<evidence type="ECO:0000256" key="1">
    <source>
        <dbReference type="SAM" id="Phobius"/>
    </source>
</evidence>
<name>A0A814LYT9_9BILA</name>
<reference evidence="2" key="1">
    <citation type="submission" date="2021-02" db="EMBL/GenBank/DDBJ databases">
        <authorList>
            <person name="Nowell W R."/>
        </authorList>
    </citation>
    <scope>NUCLEOTIDE SEQUENCE</scope>
</reference>
<organism evidence="2 4">
    <name type="scientific">Rotaria sordida</name>
    <dbReference type="NCBI Taxonomy" id="392033"/>
    <lineage>
        <taxon>Eukaryota</taxon>
        <taxon>Metazoa</taxon>
        <taxon>Spiralia</taxon>
        <taxon>Gnathifera</taxon>
        <taxon>Rotifera</taxon>
        <taxon>Eurotatoria</taxon>
        <taxon>Bdelloidea</taxon>
        <taxon>Philodinida</taxon>
        <taxon>Philodinidae</taxon>
        <taxon>Rotaria</taxon>
    </lineage>
</organism>
<keyword evidence="1" id="KW-0812">Transmembrane</keyword>
<dbReference type="Proteomes" id="UP000663836">
    <property type="component" value="Unassembled WGS sequence"/>
</dbReference>
<gene>
    <name evidence="3" type="ORF">JBS370_LOCUS36417</name>
    <name evidence="2" type="ORF">ZHD862_LOCUS16135</name>
</gene>
<accession>A0A814LYT9</accession>